<keyword evidence="3 5" id="KW-0863">Zinc-finger</keyword>
<dbReference type="Gene3D" id="1.10.220.150">
    <property type="entry name" value="Arf GTPase activating protein"/>
    <property type="match status" value="1"/>
</dbReference>
<dbReference type="CDD" id="cd08831">
    <property type="entry name" value="ArfGap_ArfGap2_3_like"/>
    <property type="match status" value="1"/>
</dbReference>
<organism evidence="8 9">
    <name type="scientific">Camelina sativa</name>
    <name type="common">False flax</name>
    <name type="synonym">Myagrum sativum</name>
    <dbReference type="NCBI Taxonomy" id="90675"/>
    <lineage>
        <taxon>Eukaryota</taxon>
        <taxon>Viridiplantae</taxon>
        <taxon>Streptophyta</taxon>
        <taxon>Embryophyta</taxon>
        <taxon>Tracheophyta</taxon>
        <taxon>Spermatophyta</taxon>
        <taxon>Magnoliopsida</taxon>
        <taxon>eudicotyledons</taxon>
        <taxon>Gunneridae</taxon>
        <taxon>Pentapetalae</taxon>
        <taxon>rosids</taxon>
        <taxon>malvids</taxon>
        <taxon>Brassicales</taxon>
        <taxon>Brassicaceae</taxon>
        <taxon>Camelineae</taxon>
        <taxon>Camelina</taxon>
    </lineage>
</organism>
<evidence type="ECO:0000256" key="5">
    <source>
        <dbReference type="PROSITE-ProRule" id="PRU00288"/>
    </source>
</evidence>
<evidence type="ECO:0000256" key="4">
    <source>
        <dbReference type="ARBA" id="ARBA00022833"/>
    </source>
</evidence>
<keyword evidence="2" id="KW-0479">Metal-binding</keyword>
<dbReference type="InterPro" id="IPR038508">
    <property type="entry name" value="ArfGAP_dom_sf"/>
</dbReference>
<keyword evidence="8" id="KW-1185">Reference proteome</keyword>
<protein>
    <submittedName>
        <fullName evidence="9">Probable ADP-ribosylation factor GTPase-activating protein AGD8</fullName>
    </submittedName>
</protein>
<evidence type="ECO:0000313" key="9">
    <source>
        <dbReference type="RefSeq" id="XP_010449536.1"/>
    </source>
</evidence>
<proteinExistence type="predicted"/>
<dbReference type="GeneID" id="104731755"/>
<dbReference type="SMART" id="SM00105">
    <property type="entry name" value="ArfGap"/>
    <property type="match status" value="1"/>
</dbReference>
<dbReference type="RefSeq" id="XP_010449536.1">
    <property type="nucleotide sequence ID" value="XM_010451234.1"/>
</dbReference>
<evidence type="ECO:0000313" key="8">
    <source>
        <dbReference type="Proteomes" id="UP000694864"/>
    </source>
</evidence>
<evidence type="ECO:0000256" key="6">
    <source>
        <dbReference type="SAM" id="MobiDB-lite"/>
    </source>
</evidence>
<evidence type="ECO:0000256" key="2">
    <source>
        <dbReference type="ARBA" id="ARBA00022723"/>
    </source>
</evidence>
<reference evidence="8" key="1">
    <citation type="journal article" date="2014" name="Nat. Commun.">
        <title>The emerging biofuel crop Camelina sativa retains a highly undifferentiated hexaploid genome structure.</title>
        <authorList>
            <person name="Kagale S."/>
            <person name="Koh C."/>
            <person name="Nixon J."/>
            <person name="Bollina V."/>
            <person name="Clarke W.E."/>
            <person name="Tuteja R."/>
            <person name="Spillane C."/>
            <person name="Robinson S.J."/>
            <person name="Links M.G."/>
            <person name="Clarke C."/>
            <person name="Higgins E.E."/>
            <person name="Huebert T."/>
            <person name="Sharpe A.G."/>
            <person name="Parkin I.A."/>
        </authorList>
    </citation>
    <scope>NUCLEOTIDE SEQUENCE [LARGE SCALE GENOMIC DNA]</scope>
    <source>
        <strain evidence="8">cv. DH55</strain>
    </source>
</reference>
<gene>
    <name evidence="9" type="primary">LOC104731755</name>
</gene>
<evidence type="ECO:0000256" key="1">
    <source>
        <dbReference type="ARBA" id="ARBA00022468"/>
    </source>
</evidence>
<dbReference type="PANTHER" id="PTHR45686">
    <property type="entry name" value="ADP-RIBOSYLATION FACTOR GTPASE ACTIVATING PROTEIN 3, ISOFORM H-RELATED"/>
    <property type="match status" value="1"/>
</dbReference>
<dbReference type="InterPro" id="IPR037278">
    <property type="entry name" value="ARFGAP/RecO"/>
</dbReference>
<dbReference type="SUPFAM" id="SSF57863">
    <property type="entry name" value="ArfGap/RecO-like zinc finger"/>
    <property type="match status" value="1"/>
</dbReference>
<dbReference type="PRINTS" id="PR00405">
    <property type="entry name" value="REVINTRACTNG"/>
</dbReference>
<keyword evidence="4" id="KW-0862">Zinc</keyword>
<feature type="region of interest" description="Disordered" evidence="6">
    <location>
        <begin position="149"/>
        <end position="178"/>
    </location>
</feature>
<dbReference type="PANTHER" id="PTHR45686:SF11">
    <property type="entry name" value="ADP-RIBOSYLATION FACTOR GTPASE-ACTIVATING PROTEIN AGD8-RELATED"/>
    <property type="match status" value="1"/>
</dbReference>
<keyword evidence="1" id="KW-0343">GTPase activation</keyword>
<evidence type="ECO:0000259" key="7">
    <source>
        <dbReference type="PROSITE" id="PS50115"/>
    </source>
</evidence>
<evidence type="ECO:0000256" key="3">
    <source>
        <dbReference type="ARBA" id="ARBA00022771"/>
    </source>
</evidence>
<reference evidence="9" key="2">
    <citation type="submission" date="2025-08" db="UniProtKB">
        <authorList>
            <consortium name="RefSeq"/>
        </authorList>
    </citation>
    <scope>IDENTIFICATION</scope>
    <source>
        <tissue evidence="9">Leaf</tissue>
    </source>
</reference>
<feature type="compositionally biased region" description="Basic and acidic residues" evidence="6">
    <location>
        <begin position="151"/>
        <end position="162"/>
    </location>
</feature>
<dbReference type="InterPro" id="IPR001164">
    <property type="entry name" value="ArfGAP_dom"/>
</dbReference>
<accession>A0ABM0V1S8</accession>
<name>A0ABM0V1S8_CAMSA</name>
<dbReference type="Pfam" id="PF01412">
    <property type="entry name" value="ArfGap"/>
    <property type="match status" value="1"/>
</dbReference>
<feature type="compositionally biased region" description="Polar residues" evidence="6">
    <location>
        <begin position="163"/>
        <end position="176"/>
    </location>
</feature>
<sequence>MASHNFTDETIVFRKLQAKSENKVCFDCNAKNPTWASVTYGIFLCIDCSAIHRSLGVHISFVRSTNLDSWSPEQLRAMMFGGNNRAQVFFKQHGWTDDGKIEAKYTSRAAALYRQILATGVDKVTAEEIDAALPSSPVVPKASNEVSSCAVKEELPPPKHEITSATSSTPYVPSTSKKLRTIGARRAGKTGGLGAQKLTTKGNLYDQKPDKVIPASSFNVHLRSQGQSGADAQVPSHVAPPKPSSSSSSLFVQVEESVEARKKFSNAKSISSAQFFGDENISDNLPSKTTLEVNKDMWLSLSKVGKIKDKLVGGILGADVCGLRKEVTELKQKLHAQDADGIPIATRRDWVHKVCDQITVMPCHIYFLPIYGDILRSTEQDMWALMDELYGTEVEPDSILA</sequence>
<feature type="region of interest" description="Disordered" evidence="6">
    <location>
        <begin position="224"/>
        <end position="248"/>
    </location>
</feature>
<dbReference type="PROSITE" id="PS50115">
    <property type="entry name" value="ARFGAP"/>
    <property type="match status" value="1"/>
</dbReference>
<dbReference type="Proteomes" id="UP000694864">
    <property type="component" value="Chromosome 12"/>
</dbReference>
<feature type="domain" description="Arf-GAP" evidence="7">
    <location>
        <begin position="10"/>
        <end position="128"/>
    </location>
</feature>